<comment type="caution">
    <text evidence="2">The sequence shown here is derived from an EMBL/GenBank/DDBJ whole genome shotgun (WGS) entry which is preliminary data.</text>
</comment>
<accession>A0ABQ8XWY2</accession>
<keyword evidence="1" id="KW-0175">Coiled coil</keyword>
<dbReference type="EMBL" id="JAOAOG010000243">
    <property type="protein sequence ID" value="KAJ6236569.1"/>
    <property type="molecule type" value="Genomic_DNA"/>
</dbReference>
<organism evidence="2 3">
    <name type="scientific">Anaeramoeba flamelloides</name>
    <dbReference type="NCBI Taxonomy" id="1746091"/>
    <lineage>
        <taxon>Eukaryota</taxon>
        <taxon>Metamonada</taxon>
        <taxon>Anaeramoebidae</taxon>
        <taxon>Anaeramoeba</taxon>
    </lineage>
</organism>
<protein>
    <submittedName>
        <fullName evidence="2">Uncharacterized protein</fullName>
    </submittedName>
</protein>
<evidence type="ECO:0000313" key="2">
    <source>
        <dbReference type="EMBL" id="KAJ6236569.1"/>
    </source>
</evidence>
<keyword evidence="3" id="KW-1185">Reference proteome</keyword>
<gene>
    <name evidence="2" type="ORF">M0813_27958</name>
</gene>
<evidence type="ECO:0000313" key="3">
    <source>
        <dbReference type="Proteomes" id="UP001150062"/>
    </source>
</evidence>
<sequence length="109" mass="12850">MNKYSHNNHYNISSTTIDEDLDLNLIQIPLRALNLVEKKPKSRIIDHIKKLSNRINGYDTTINNFTNRIENVHDQIIKLENNLNEDNANFEKKLLELEKQILLAKEIRL</sequence>
<dbReference type="Proteomes" id="UP001150062">
    <property type="component" value="Unassembled WGS sequence"/>
</dbReference>
<evidence type="ECO:0000256" key="1">
    <source>
        <dbReference type="SAM" id="Coils"/>
    </source>
</evidence>
<name>A0ABQ8XWY2_9EUKA</name>
<proteinExistence type="predicted"/>
<feature type="coiled-coil region" evidence="1">
    <location>
        <begin position="62"/>
        <end position="107"/>
    </location>
</feature>
<reference evidence="2" key="1">
    <citation type="submission" date="2022-08" db="EMBL/GenBank/DDBJ databases">
        <title>Novel sulfate-reducing endosymbionts in the free-living metamonad Anaeramoeba.</title>
        <authorList>
            <person name="Jerlstrom-Hultqvist J."/>
            <person name="Cepicka I."/>
            <person name="Gallot-Lavallee L."/>
            <person name="Salas-Leiva D."/>
            <person name="Curtis B.A."/>
            <person name="Zahonova K."/>
            <person name="Pipaliya S."/>
            <person name="Dacks J."/>
            <person name="Roger A.J."/>
        </authorList>
    </citation>
    <scope>NUCLEOTIDE SEQUENCE</scope>
    <source>
        <strain evidence="2">Schooner1</strain>
    </source>
</reference>